<feature type="region of interest" description="Disordered" evidence="1">
    <location>
        <begin position="256"/>
        <end position="291"/>
    </location>
</feature>
<reference evidence="3 4" key="1">
    <citation type="submission" date="2016-03" db="EMBL/GenBank/DDBJ databases">
        <title>EvidentialGene: Evidence-directed Construction of Genes on Genomes.</title>
        <authorList>
            <person name="Gilbert D.G."/>
            <person name="Choi J.-H."/>
            <person name="Mockaitis K."/>
            <person name="Colbourne J."/>
            <person name="Pfrender M."/>
        </authorList>
    </citation>
    <scope>NUCLEOTIDE SEQUENCE [LARGE SCALE GENOMIC DNA]</scope>
    <source>
        <strain evidence="3 4">Xinb3</strain>
        <tissue evidence="3">Complete organism</tissue>
    </source>
</reference>
<gene>
    <name evidence="3" type="ORF">APZ42_012672</name>
</gene>
<dbReference type="EMBL" id="LRGB01000146">
    <property type="protein sequence ID" value="KZS20602.1"/>
    <property type="molecule type" value="Genomic_DNA"/>
</dbReference>
<feature type="transmembrane region" description="Helical" evidence="2">
    <location>
        <begin position="12"/>
        <end position="33"/>
    </location>
</feature>
<keyword evidence="2" id="KW-0812">Transmembrane</keyword>
<dbReference type="Proteomes" id="UP000076858">
    <property type="component" value="Unassembled WGS sequence"/>
</dbReference>
<feature type="region of interest" description="Disordered" evidence="1">
    <location>
        <begin position="305"/>
        <end position="329"/>
    </location>
</feature>
<keyword evidence="2" id="KW-1133">Transmembrane helix</keyword>
<name>A0A162RL51_9CRUS</name>
<evidence type="ECO:0000256" key="1">
    <source>
        <dbReference type="SAM" id="MobiDB-lite"/>
    </source>
</evidence>
<feature type="compositionally biased region" description="Basic and acidic residues" evidence="1">
    <location>
        <begin position="174"/>
        <end position="186"/>
    </location>
</feature>
<feature type="region of interest" description="Disordered" evidence="1">
    <location>
        <begin position="174"/>
        <end position="244"/>
    </location>
</feature>
<evidence type="ECO:0000256" key="2">
    <source>
        <dbReference type="SAM" id="Phobius"/>
    </source>
</evidence>
<feature type="transmembrane region" description="Helical" evidence="2">
    <location>
        <begin position="53"/>
        <end position="74"/>
    </location>
</feature>
<dbReference type="AlphaFoldDB" id="A0A162RL51"/>
<keyword evidence="4" id="KW-1185">Reference proteome</keyword>
<protein>
    <submittedName>
        <fullName evidence="3">Uncharacterized protein</fullName>
    </submittedName>
</protein>
<comment type="caution">
    <text evidence="3">The sequence shown here is derived from an EMBL/GenBank/DDBJ whole genome shotgun (WGS) entry which is preliminary data.</text>
</comment>
<evidence type="ECO:0000313" key="4">
    <source>
        <dbReference type="Proteomes" id="UP000076858"/>
    </source>
</evidence>
<dbReference type="OrthoDB" id="6370214at2759"/>
<feature type="compositionally biased region" description="Low complexity" evidence="1">
    <location>
        <begin position="318"/>
        <end position="329"/>
    </location>
</feature>
<evidence type="ECO:0000313" key="3">
    <source>
        <dbReference type="EMBL" id="KZS20602.1"/>
    </source>
</evidence>
<feature type="transmembrane region" description="Helical" evidence="2">
    <location>
        <begin position="86"/>
        <end position="108"/>
    </location>
</feature>
<organism evidence="3 4">
    <name type="scientific">Daphnia magna</name>
    <dbReference type="NCBI Taxonomy" id="35525"/>
    <lineage>
        <taxon>Eukaryota</taxon>
        <taxon>Metazoa</taxon>
        <taxon>Ecdysozoa</taxon>
        <taxon>Arthropoda</taxon>
        <taxon>Crustacea</taxon>
        <taxon>Branchiopoda</taxon>
        <taxon>Diplostraca</taxon>
        <taxon>Cladocera</taxon>
        <taxon>Anomopoda</taxon>
        <taxon>Daphniidae</taxon>
        <taxon>Daphnia</taxon>
    </lineage>
</organism>
<proteinExistence type="predicted"/>
<keyword evidence="2" id="KW-0472">Membrane</keyword>
<feature type="compositionally biased region" description="Polar residues" evidence="1">
    <location>
        <begin position="265"/>
        <end position="275"/>
    </location>
</feature>
<feature type="transmembrane region" description="Helical" evidence="2">
    <location>
        <begin position="140"/>
        <end position="166"/>
    </location>
</feature>
<accession>A0A162RL51</accession>
<sequence>MTLYPKLNKKLGLIGAICLIVWGVFILGMQLYVFGYYSRVYGEGTGDNGWGSAYSGMGLANSAACLFFGIFYVIVFTEQATTKMLLWAMILTVVGAGAAAASTVLAALEADWLNTDPQHPCNNASDTDASFPTPLICTNWLALEVTVSVLSGLAFSEYIFIGWVVFRGLSAGKHADHDDHHPERHHPPAPVDKMEPQPPVLRVNTINPQMKGHQDGPPYSAYNNNNNQPSKERSPDLNSYDDLNPQYSYHLQQLSMQQQQMAQQTGKQSPKTSPALQYRPPQHQLAPPAPLHNQISRGRLQVLHNQRQRAPPPPVPSKPTVNSSNLYRY</sequence>